<protein>
    <submittedName>
        <fullName evidence="2">Uma2 family endonuclease</fullName>
    </submittedName>
</protein>
<feature type="domain" description="Putative restriction endonuclease" evidence="1">
    <location>
        <begin position="2"/>
        <end position="102"/>
    </location>
</feature>
<dbReference type="GO" id="GO:0004519">
    <property type="term" value="F:endonuclease activity"/>
    <property type="evidence" value="ECO:0007669"/>
    <property type="project" value="UniProtKB-KW"/>
</dbReference>
<dbReference type="InterPro" id="IPR008538">
    <property type="entry name" value="Uma2"/>
</dbReference>
<reference evidence="2 3" key="1">
    <citation type="submission" date="2020-08" db="EMBL/GenBank/DDBJ databases">
        <title>Genomic Encyclopedia of Type Strains, Phase IV (KMG-IV): sequencing the most valuable type-strain genomes for metagenomic binning, comparative biology and taxonomic classification.</title>
        <authorList>
            <person name="Goeker M."/>
        </authorList>
    </citation>
    <scope>NUCLEOTIDE SEQUENCE [LARGE SCALE GENOMIC DNA]</scope>
    <source>
        <strain evidence="2 3">DSM 23562</strain>
    </source>
</reference>
<keyword evidence="3" id="KW-1185">Reference proteome</keyword>
<dbReference type="PANTHER" id="PTHR34107">
    <property type="entry name" value="SLL0198 PROTEIN-RELATED"/>
    <property type="match status" value="1"/>
</dbReference>
<dbReference type="EMBL" id="JACHGW010000001">
    <property type="protein sequence ID" value="MBB6048629.1"/>
    <property type="molecule type" value="Genomic_DNA"/>
</dbReference>
<dbReference type="Pfam" id="PF05685">
    <property type="entry name" value="Uma2"/>
    <property type="match status" value="1"/>
</dbReference>
<keyword evidence="2" id="KW-0255">Endonuclease</keyword>
<name>A0A7W9SMM3_ARMRO</name>
<proteinExistence type="predicted"/>
<dbReference type="AlphaFoldDB" id="A0A7W9SMM3"/>
<dbReference type="InterPro" id="IPR011335">
    <property type="entry name" value="Restrct_endonuc-II-like"/>
</dbReference>
<evidence type="ECO:0000313" key="3">
    <source>
        <dbReference type="Proteomes" id="UP000520814"/>
    </source>
</evidence>
<accession>A0A7W9SMM3</accession>
<evidence type="ECO:0000259" key="1">
    <source>
        <dbReference type="Pfam" id="PF05685"/>
    </source>
</evidence>
<dbReference type="InterPro" id="IPR012296">
    <property type="entry name" value="Nuclease_put_TT1808"/>
</dbReference>
<dbReference type="SUPFAM" id="SSF52980">
    <property type="entry name" value="Restriction endonuclease-like"/>
    <property type="match status" value="1"/>
</dbReference>
<keyword evidence="2" id="KW-0540">Nuclease</keyword>
<dbReference type="Gene3D" id="3.90.1570.10">
    <property type="entry name" value="tt1808, chain A"/>
    <property type="match status" value="1"/>
</dbReference>
<dbReference type="Proteomes" id="UP000520814">
    <property type="component" value="Unassembled WGS sequence"/>
</dbReference>
<gene>
    <name evidence="2" type="ORF">HNQ39_000391</name>
</gene>
<dbReference type="PANTHER" id="PTHR34107:SF7">
    <property type="entry name" value="SLR2092 PROTEIN"/>
    <property type="match status" value="1"/>
</dbReference>
<comment type="caution">
    <text evidence="2">The sequence shown here is derived from an EMBL/GenBank/DDBJ whole genome shotgun (WGS) entry which is preliminary data.</text>
</comment>
<evidence type="ECO:0000313" key="2">
    <source>
        <dbReference type="EMBL" id="MBB6048629.1"/>
    </source>
</evidence>
<sequence>MRSPDVAWISKSRLAALTTEQKKKFLPLAPDFAAELRSETDSLSLLQDKMAEYIACGVRLALLIDPTTHRVHVYRPNTEPQVLENPTTVDCSPELPGFILDTQPLFANEL</sequence>
<dbReference type="CDD" id="cd06260">
    <property type="entry name" value="DUF820-like"/>
    <property type="match status" value="1"/>
</dbReference>
<organism evidence="2 3">
    <name type="scientific">Armatimonas rosea</name>
    <dbReference type="NCBI Taxonomy" id="685828"/>
    <lineage>
        <taxon>Bacteria</taxon>
        <taxon>Bacillati</taxon>
        <taxon>Armatimonadota</taxon>
        <taxon>Armatimonadia</taxon>
        <taxon>Armatimonadales</taxon>
        <taxon>Armatimonadaceae</taxon>
        <taxon>Armatimonas</taxon>
    </lineage>
</organism>
<keyword evidence="2" id="KW-0378">Hydrolase</keyword>